<keyword evidence="1" id="KW-0732">Signal</keyword>
<evidence type="ECO:0000256" key="1">
    <source>
        <dbReference type="SAM" id="SignalP"/>
    </source>
</evidence>
<proteinExistence type="predicted"/>
<protein>
    <recommendedName>
        <fullName evidence="4">Porin</fullName>
    </recommendedName>
</protein>
<dbReference type="Proteomes" id="UP000468531">
    <property type="component" value="Unassembled WGS sequence"/>
</dbReference>
<gene>
    <name evidence="2" type="ORF">FNJ47_25840</name>
</gene>
<evidence type="ECO:0008006" key="4">
    <source>
        <dbReference type="Google" id="ProtNLM"/>
    </source>
</evidence>
<evidence type="ECO:0000313" key="2">
    <source>
        <dbReference type="EMBL" id="NEU99156.1"/>
    </source>
</evidence>
<organism evidence="2 3">
    <name type="scientific">Bradyrhizobium uaiense</name>
    <dbReference type="NCBI Taxonomy" id="2594946"/>
    <lineage>
        <taxon>Bacteria</taxon>
        <taxon>Pseudomonadati</taxon>
        <taxon>Pseudomonadota</taxon>
        <taxon>Alphaproteobacteria</taxon>
        <taxon>Hyphomicrobiales</taxon>
        <taxon>Nitrobacteraceae</taxon>
        <taxon>Bradyrhizobium</taxon>
    </lineage>
</organism>
<evidence type="ECO:0000313" key="3">
    <source>
        <dbReference type="Proteomes" id="UP000468531"/>
    </source>
</evidence>
<reference evidence="2 3" key="1">
    <citation type="journal article" date="2020" name="Arch. Microbiol.">
        <title>Bradyrhizobium uaiense sp. nov., a new highly efficient cowpea symbiont.</title>
        <authorList>
            <person name="Cabral Michel D."/>
            <person name="Azarias Guimaraes A."/>
            <person name="Martins da Costa E."/>
            <person name="Soares de Carvalho T."/>
            <person name="Balsanelli E."/>
            <person name="Willems A."/>
            <person name="Maltempi de Souza E."/>
            <person name="de Souza Moreira F.M."/>
        </authorList>
    </citation>
    <scope>NUCLEOTIDE SEQUENCE [LARGE SCALE GENOMIC DNA]</scope>
    <source>
        <strain evidence="2 3">UFLA 03-164</strain>
    </source>
</reference>
<name>A0A6P1BKX6_9BRAD</name>
<feature type="signal peptide" evidence="1">
    <location>
        <begin position="1"/>
        <end position="25"/>
    </location>
</feature>
<keyword evidence="3" id="KW-1185">Reference proteome</keyword>
<accession>A0A6P1BKX6</accession>
<dbReference type="EMBL" id="VKHP01000119">
    <property type="protein sequence ID" value="NEU99156.1"/>
    <property type="molecule type" value="Genomic_DNA"/>
</dbReference>
<sequence>MCIRARLGSSLIFITGLGFLPIAEASATSFVSPPFCARTGPANRLAESKIAAVNQPCRRIRAQPHTGIAPAPNR</sequence>
<feature type="chain" id="PRO_5026831772" description="Porin" evidence="1">
    <location>
        <begin position="26"/>
        <end position="74"/>
    </location>
</feature>
<comment type="caution">
    <text evidence="2">The sequence shown here is derived from an EMBL/GenBank/DDBJ whole genome shotgun (WGS) entry which is preliminary data.</text>
</comment>
<dbReference type="AlphaFoldDB" id="A0A6P1BKX6"/>